<dbReference type="RefSeq" id="WP_301126482.1">
    <property type="nucleotide sequence ID" value="NZ_JAUHPV010000002.1"/>
</dbReference>
<protein>
    <submittedName>
        <fullName evidence="2">Alpha/beta hydrolase</fullName>
    </submittedName>
</protein>
<dbReference type="Proteomes" id="UP001172738">
    <property type="component" value="Unassembled WGS sequence"/>
</dbReference>
<dbReference type="SUPFAM" id="SSF53474">
    <property type="entry name" value="alpha/beta-Hydrolases"/>
    <property type="match status" value="1"/>
</dbReference>
<evidence type="ECO:0000259" key="1">
    <source>
        <dbReference type="Pfam" id="PF12740"/>
    </source>
</evidence>
<dbReference type="InterPro" id="IPR051411">
    <property type="entry name" value="Polyketide_trans_af380"/>
</dbReference>
<gene>
    <name evidence="2" type="ORF">QQX04_03965</name>
</gene>
<accession>A0ABT8FZ37</accession>
<dbReference type="Pfam" id="PF12740">
    <property type="entry name" value="PETase"/>
    <property type="match status" value="1"/>
</dbReference>
<reference evidence="2" key="1">
    <citation type="submission" date="2023-06" db="EMBL/GenBank/DDBJ databases">
        <title>SYSU T00b26.</title>
        <authorList>
            <person name="Gao L."/>
            <person name="Fang B.-Z."/>
            <person name="Li W.-J."/>
        </authorList>
    </citation>
    <scope>NUCLEOTIDE SEQUENCE</scope>
    <source>
        <strain evidence="2">SYSU T00b26</strain>
    </source>
</reference>
<dbReference type="Gene3D" id="1.10.10.800">
    <property type="match status" value="1"/>
</dbReference>
<dbReference type="InterPro" id="IPR041127">
    <property type="entry name" value="PET_hydrolase/cutinase-like"/>
</dbReference>
<evidence type="ECO:0000313" key="2">
    <source>
        <dbReference type="EMBL" id="MDN4472148.1"/>
    </source>
</evidence>
<comment type="caution">
    <text evidence="2">The sequence shown here is derived from an EMBL/GenBank/DDBJ whole genome shotgun (WGS) entry which is preliminary data.</text>
</comment>
<keyword evidence="3" id="KW-1185">Reference proteome</keyword>
<evidence type="ECO:0000313" key="3">
    <source>
        <dbReference type="Proteomes" id="UP001172738"/>
    </source>
</evidence>
<dbReference type="Gene3D" id="3.40.50.1820">
    <property type="entry name" value="alpha/beta hydrolase"/>
    <property type="match status" value="1"/>
</dbReference>
<dbReference type="InterPro" id="IPR029058">
    <property type="entry name" value="AB_hydrolase_fold"/>
</dbReference>
<organism evidence="2 3">
    <name type="scientific">Demequina zhanjiangensis</name>
    <dbReference type="NCBI Taxonomy" id="3051659"/>
    <lineage>
        <taxon>Bacteria</taxon>
        <taxon>Bacillati</taxon>
        <taxon>Actinomycetota</taxon>
        <taxon>Actinomycetes</taxon>
        <taxon>Micrococcales</taxon>
        <taxon>Demequinaceae</taxon>
        <taxon>Demequina</taxon>
    </lineage>
</organism>
<name>A0ABT8FZ37_9MICO</name>
<dbReference type="GO" id="GO:0016787">
    <property type="term" value="F:hydrolase activity"/>
    <property type="evidence" value="ECO:0007669"/>
    <property type="project" value="UniProtKB-KW"/>
</dbReference>
<dbReference type="PANTHER" id="PTHR47751">
    <property type="entry name" value="SUPERFAMILY HYDROLASE, PUTATIVE (AFU_ORTHOLOGUE AFUA_2G16580)-RELATED"/>
    <property type="match status" value="1"/>
</dbReference>
<keyword evidence="2" id="KW-0378">Hydrolase</keyword>
<feature type="domain" description="PET hydrolase/cutinase-like" evidence="1">
    <location>
        <begin position="22"/>
        <end position="163"/>
    </location>
</feature>
<dbReference type="PANTHER" id="PTHR47751:SF1">
    <property type="entry name" value="SUPERFAMILY HYDROLASE, PUTATIVE (AFU_ORTHOLOGUE AFUA_2G16580)-RELATED"/>
    <property type="match status" value="1"/>
</dbReference>
<proteinExistence type="predicted"/>
<dbReference type="EMBL" id="JAUHPV010000002">
    <property type="protein sequence ID" value="MDN4472148.1"/>
    <property type="molecule type" value="Genomic_DNA"/>
</dbReference>
<sequence length="324" mass="35441">MTAENLQLTTEWDKTFPQSDKVDHQKVTFTNRYGITLAGDMYTPKGATGQLAAIALAGPFGAVKEQSSGLYAQTLAERGFLTLVFDPSFVGESGGLPRSVASPDINTEDFQAAVDMLSVQDNVDAERIGILGVCGFGGMAISATAIDPRIKATVTSTMYDMTRVNAEGYFQSENSEEQRHEKRATMAAQRTEDFKNGEPKLVGGLPAEAPEGAPQFLVDYVDYYKTDRGYHSRSVNSNDGWTVTTPESFLNMPLNQYAGEIRQPVMLVHGDAAHSYYFSKDAFESMAGDNKELVTIEGASHTDLYDQVDVIPFDKIEAFFNANL</sequence>